<comment type="caution">
    <text evidence="1">The sequence shown here is derived from an EMBL/GenBank/DDBJ whole genome shotgun (WGS) entry which is preliminary data.</text>
</comment>
<evidence type="ECO:0000313" key="2">
    <source>
        <dbReference type="Proteomes" id="UP000789901"/>
    </source>
</evidence>
<sequence>AICNHDITELIIAQNLPLFAKILDPQWTVPTKEKIKNLIDDGFKHICTTLYNDLNQTKTLFANM</sequence>
<reference evidence="1 2" key="1">
    <citation type="submission" date="2021-06" db="EMBL/GenBank/DDBJ databases">
        <authorList>
            <person name="Kallberg Y."/>
            <person name="Tangrot J."/>
            <person name="Rosling A."/>
        </authorList>
    </citation>
    <scope>NUCLEOTIDE SEQUENCE [LARGE SCALE GENOMIC DNA]</scope>
    <source>
        <strain evidence="1 2">120-4 pot B 10/14</strain>
    </source>
</reference>
<protein>
    <submittedName>
        <fullName evidence="1">41060_t:CDS:1</fullName>
    </submittedName>
</protein>
<keyword evidence="2" id="KW-1185">Reference proteome</keyword>
<organism evidence="1 2">
    <name type="scientific">Gigaspora margarita</name>
    <dbReference type="NCBI Taxonomy" id="4874"/>
    <lineage>
        <taxon>Eukaryota</taxon>
        <taxon>Fungi</taxon>
        <taxon>Fungi incertae sedis</taxon>
        <taxon>Mucoromycota</taxon>
        <taxon>Glomeromycotina</taxon>
        <taxon>Glomeromycetes</taxon>
        <taxon>Diversisporales</taxon>
        <taxon>Gigasporaceae</taxon>
        <taxon>Gigaspora</taxon>
    </lineage>
</organism>
<gene>
    <name evidence="1" type="ORF">GMARGA_LOCUS39062</name>
</gene>
<feature type="non-terminal residue" evidence="1">
    <location>
        <position position="1"/>
    </location>
</feature>
<dbReference type="EMBL" id="CAJVQB010091013">
    <property type="protein sequence ID" value="CAG8848190.1"/>
    <property type="molecule type" value="Genomic_DNA"/>
</dbReference>
<dbReference type="Proteomes" id="UP000789901">
    <property type="component" value="Unassembled WGS sequence"/>
</dbReference>
<proteinExistence type="predicted"/>
<name>A0ABN7X6V1_GIGMA</name>
<evidence type="ECO:0000313" key="1">
    <source>
        <dbReference type="EMBL" id="CAG8848190.1"/>
    </source>
</evidence>
<accession>A0ABN7X6V1</accession>